<accession>A0A511V7B7</accession>
<dbReference type="PANTHER" id="PTHR35789">
    <property type="entry name" value="SPORE GERMINATION PROTEIN B3"/>
    <property type="match status" value="1"/>
</dbReference>
<evidence type="ECO:0000256" key="5">
    <source>
        <dbReference type="ARBA" id="ARBA00023136"/>
    </source>
</evidence>
<dbReference type="EMBL" id="BJXX01000062">
    <property type="protein sequence ID" value="GEN34031.1"/>
    <property type="molecule type" value="Genomic_DNA"/>
</dbReference>
<feature type="chain" id="PRO_5021995016" evidence="8">
    <location>
        <begin position="22"/>
        <end position="378"/>
    </location>
</feature>
<evidence type="ECO:0000259" key="9">
    <source>
        <dbReference type="Pfam" id="PF05504"/>
    </source>
</evidence>
<evidence type="ECO:0000256" key="2">
    <source>
        <dbReference type="ARBA" id="ARBA00007886"/>
    </source>
</evidence>
<comment type="subcellular location">
    <subcellularLocation>
        <location evidence="1">Membrane</location>
        <topology evidence="1">Lipid-anchor</topology>
    </subcellularLocation>
</comment>
<sequence>MIKRAKFILACFWLLLMPACGDRLNVEDTTLSLVYGLDVDGDNKIIVYQVSPVFNKDAKKKYEVYGGKTDTSRQARDVFNSISNGEIAKGKLQVIMLSERLLKKESILPYLDVFYRDAKDTGNMRMVAVKGSVSSIVNSEFTDKPILPMYLTNVINVAKESNRTAFTAIQHFHTLAFDKGITPAISEIKKGKTAIVVTGSVLLDKKARYKMSLNRRESALLLMLQKEARLPVSLTIRMPPPSLKTSNIGKNGKDTDFVTVNIVGLSRSISTHYKKNRFSFDVKMNLEIDLAERTFDVDMKKKQEQLTAIITDQLEKELNGLIQKVQKQHLDPFGFGWYARAYQYQQWKKVDNRWPDEFSRAIVTVTPIIKIKGHGVIQ</sequence>
<evidence type="ECO:0000256" key="4">
    <source>
        <dbReference type="ARBA" id="ARBA00022729"/>
    </source>
</evidence>
<comment type="similarity">
    <text evidence="2">Belongs to the GerABKC lipoprotein family.</text>
</comment>
<evidence type="ECO:0000313" key="11">
    <source>
        <dbReference type="EMBL" id="GEN34031.1"/>
    </source>
</evidence>
<dbReference type="InterPro" id="IPR038501">
    <property type="entry name" value="Spore_GerAC_C_sf"/>
</dbReference>
<dbReference type="InterPro" id="IPR008844">
    <property type="entry name" value="Spore_GerAC-like"/>
</dbReference>
<dbReference type="Proteomes" id="UP000321157">
    <property type="component" value="Unassembled WGS sequence"/>
</dbReference>
<dbReference type="InterPro" id="IPR046953">
    <property type="entry name" value="Spore_GerAC-like_C"/>
</dbReference>
<protein>
    <submittedName>
        <fullName evidence="11">Germination protein</fullName>
    </submittedName>
</protein>
<feature type="domain" description="Spore germination GerAC-like C-terminal" evidence="9">
    <location>
        <begin position="199"/>
        <end position="375"/>
    </location>
</feature>
<dbReference type="InterPro" id="IPR057336">
    <property type="entry name" value="GerAC_N"/>
</dbReference>
<reference evidence="11 12" key="1">
    <citation type="submission" date="2019-07" db="EMBL/GenBank/DDBJ databases">
        <title>Whole genome shotgun sequence of Aneurinibacillus danicus NBRC 102444.</title>
        <authorList>
            <person name="Hosoyama A."/>
            <person name="Uohara A."/>
            <person name="Ohji S."/>
            <person name="Ichikawa N."/>
        </authorList>
    </citation>
    <scope>NUCLEOTIDE SEQUENCE [LARGE SCALE GENOMIC DNA]</scope>
    <source>
        <strain evidence="11 12">NBRC 102444</strain>
    </source>
</reference>
<dbReference type="GO" id="GO:0009847">
    <property type="term" value="P:spore germination"/>
    <property type="evidence" value="ECO:0007669"/>
    <property type="project" value="InterPro"/>
</dbReference>
<dbReference type="RefSeq" id="WP_146809321.1">
    <property type="nucleotide sequence ID" value="NZ_BJXX01000062.1"/>
</dbReference>
<dbReference type="Pfam" id="PF05504">
    <property type="entry name" value="Spore_GerAC"/>
    <property type="match status" value="1"/>
</dbReference>
<gene>
    <name evidence="11" type="primary">gerQC</name>
    <name evidence="11" type="ORF">ADA01nite_14910</name>
</gene>
<evidence type="ECO:0000256" key="1">
    <source>
        <dbReference type="ARBA" id="ARBA00004635"/>
    </source>
</evidence>
<dbReference type="OrthoDB" id="2694406at2"/>
<evidence type="ECO:0000259" key="10">
    <source>
        <dbReference type="Pfam" id="PF25198"/>
    </source>
</evidence>
<feature type="domain" description="Spore germination protein N-terminal" evidence="10">
    <location>
        <begin position="22"/>
        <end position="189"/>
    </location>
</feature>
<feature type="signal peptide" evidence="8">
    <location>
        <begin position="1"/>
        <end position="21"/>
    </location>
</feature>
<keyword evidence="7" id="KW-0449">Lipoprotein</keyword>
<dbReference type="Pfam" id="PF25198">
    <property type="entry name" value="Spore_GerAC_N"/>
    <property type="match status" value="1"/>
</dbReference>
<keyword evidence="5" id="KW-0472">Membrane</keyword>
<name>A0A511V7B7_9BACL</name>
<dbReference type="AlphaFoldDB" id="A0A511V7B7"/>
<evidence type="ECO:0000313" key="12">
    <source>
        <dbReference type="Proteomes" id="UP000321157"/>
    </source>
</evidence>
<evidence type="ECO:0000256" key="7">
    <source>
        <dbReference type="ARBA" id="ARBA00023288"/>
    </source>
</evidence>
<dbReference type="PANTHER" id="PTHR35789:SF1">
    <property type="entry name" value="SPORE GERMINATION PROTEIN B3"/>
    <property type="match status" value="1"/>
</dbReference>
<dbReference type="GO" id="GO:0016020">
    <property type="term" value="C:membrane"/>
    <property type="evidence" value="ECO:0007669"/>
    <property type="project" value="UniProtKB-SubCell"/>
</dbReference>
<keyword evidence="3" id="KW-0309">Germination</keyword>
<dbReference type="NCBIfam" id="TIGR02887">
    <property type="entry name" value="spore_ger_x_C"/>
    <property type="match status" value="1"/>
</dbReference>
<keyword evidence="4 8" id="KW-0732">Signal</keyword>
<dbReference type="Gene3D" id="3.30.300.210">
    <property type="entry name" value="Nutrient germinant receptor protein C, domain 3"/>
    <property type="match status" value="1"/>
</dbReference>
<proteinExistence type="inferred from homology"/>
<evidence type="ECO:0000256" key="3">
    <source>
        <dbReference type="ARBA" id="ARBA00022544"/>
    </source>
</evidence>
<evidence type="ECO:0000256" key="6">
    <source>
        <dbReference type="ARBA" id="ARBA00023139"/>
    </source>
</evidence>
<keyword evidence="6" id="KW-0564">Palmitate</keyword>
<organism evidence="11 12">
    <name type="scientific">Aneurinibacillus danicus</name>
    <dbReference type="NCBI Taxonomy" id="267746"/>
    <lineage>
        <taxon>Bacteria</taxon>
        <taxon>Bacillati</taxon>
        <taxon>Bacillota</taxon>
        <taxon>Bacilli</taxon>
        <taxon>Bacillales</taxon>
        <taxon>Paenibacillaceae</taxon>
        <taxon>Aneurinibacillus group</taxon>
        <taxon>Aneurinibacillus</taxon>
    </lineage>
</organism>
<evidence type="ECO:0000256" key="8">
    <source>
        <dbReference type="SAM" id="SignalP"/>
    </source>
</evidence>
<keyword evidence="12" id="KW-1185">Reference proteome</keyword>
<comment type="caution">
    <text evidence="11">The sequence shown here is derived from an EMBL/GenBank/DDBJ whole genome shotgun (WGS) entry which is preliminary data.</text>
</comment>